<dbReference type="PANTHER" id="PTHR45856:SF24">
    <property type="entry name" value="FUNGAL LIPASE-LIKE DOMAIN-CONTAINING PROTEIN"/>
    <property type="match status" value="1"/>
</dbReference>
<evidence type="ECO:0000256" key="1">
    <source>
        <dbReference type="SAM" id="MobiDB-lite"/>
    </source>
</evidence>
<dbReference type="AlphaFoldDB" id="A0A9X2F6D7"/>
<dbReference type="Gene3D" id="3.40.50.1820">
    <property type="entry name" value="alpha/beta hydrolase"/>
    <property type="match status" value="1"/>
</dbReference>
<dbReference type="InterPro" id="IPR029058">
    <property type="entry name" value="AB_hydrolase_fold"/>
</dbReference>
<feature type="domain" description="Fungal lipase-type" evidence="2">
    <location>
        <begin position="89"/>
        <end position="214"/>
    </location>
</feature>
<name>A0A9X2F6D7_9BACT</name>
<dbReference type="Proteomes" id="UP001155241">
    <property type="component" value="Unassembled WGS sequence"/>
</dbReference>
<feature type="region of interest" description="Disordered" evidence="1">
    <location>
        <begin position="301"/>
        <end position="323"/>
    </location>
</feature>
<dbReference type="CDD" id="cd00519">
    <property type="entry name" value="Lipase_3"/>
    <property type="match status" value="1"/>
</dbReference>
<dbReference type="InterPro" id="IPR002921">
    <property type="entry name" value="Fungal_lipase-type"/>
</dbReference>
<accession>A0A9X2F6D7</accession>
<dbReference type="SUPFAM" id="SSF53474">
    <property type="entry name" value="alpha/beta-Hydrolases"/>
    <property type="match status" value="1"/>
</dbReference>
<evidence type="ECO:0000313" key="4">
    <source>
        <dbReference type="Proteomes" id="UP001155241"/>
    </source>
</evidence>
<keyword evidence="4" id="KW-1185">Reference proteome</keyword>
<dbReference type="EMBL" id="JAMXLR010000017">
    <property type="protein sequence ID" value="MCO6043065.1"/>
    <property type="molecule type" value="Genomic_DNA"/>
</dbReference>
<dbReference type="RefSeq" id="WP_252851165.1">
    <property type="nucleotide sequence ID" value="NZ_JAMXLR010000017.1"/>
</dbReference>
<dbReference type="Pfam" id="PF01764">
    <property type="entry name" value="Lipase_3"/>
    <property type="match status" value="1"/>
</dbReference>
<comment type="caution">
    <text evidence="3">The sequence shown here is derived from an EMBL/GenBank/DDBJ whole genome shotgun (WGS) entry which is preliminary data.</text>
</comment>
<feature type="compositionally biased region" description="Basic and acidic residues" evidence="1">
    <location>
        <begin position="305"/>
        <end position="323"/>
    </location>
</feature>
<reference evidence="3" key="1">
    <citation type="submission" date="2022-06" db="EMBL/GenBank/DDBJ databases">
        <title>Aeoliella straminimaris, a novel planctomycete from sediments.</title>
        <authorList>
            <person name="Vitorino I.R."/>
            <person name="Lage O.M."/>
        </authorList>
    </citation>
    <scope>NUCLEOTIDE SEQUENCE</scope>
    <source>
        <strain evidence="3">ICT_H6.2</strain>
    </source>
</reference>
<protein>
    <submittedName>
        <fullName evidence="3">Lipase family protein</fullName>
    </submittedName>
</protein>
<dbReference type="InterPro" id="IPR051218">
    <property type="entry name" value="Sec_MonoDiacylglyc_Lipase"/>
</dbReference>
<evidence type="ECO:0000259" key="2">
    <source>
        <dbReference type="Pfam" id="PF01764"/>
    </source>
</evidence>
<gene>
    <name evidence="3" type="ORF">NG895_04030</name>
</gene>
<proteinExistence type="predicted"/>
<dbReference type="GO" id="GO:0006629">
    <property type="term" value="P:lipid metabolic process"/>
    <property type="evidence" value="ECO:0007669"/>
    <property type="project" value="InterPro"/>
</dbReference>
<sequence>MASGVNNTKRDGPQRDDANTFTLRSVVTGPIAEMSLLRQSLLFAELSYISYMSRGEAGVFANEMGLDDVRFYDRDGAQAYVFGNEHDAVVVCRGTEPTEWNDIQADLDAVAAVAETVGHVHRGFKREVDDLWPRLEQALLSNERPLWFAGHSLGGAMAAICAGRCKLSHIASNPCGLFTYGSPRVGDHRYVNYVRLDYYRWVNNNDIVPRVPPRWMGYRHAGKEVYLDNRGQVRNLRGFWRFRDRVRGFLKGLARFRIDHFSDHNLVGYIEGIWRAIEQEEPAHDRENLAELRQQRRASSIPHPHFVDHKHAKEHAVDAPKQH</sequence>
<organism evidence="3 4">
    <name type="scientific">Aeoliella straminimaris</name>
    <dbReference type="NCBI Taxonomy" id="2954799"/>
    <lineage>
        <taxon>Bacteria</taxon>
        <taxon>Pseudomonadati</taxon>
        <taxon>Planctomycetota</taxon>
        <taxon>Planctomycetia</taxon>
        <taxon>Pirellulales</taxon>
        <taxon>Lacipirellulaceae</taxon>
        <taxon>Aeoliella</taxon>
    </lineage>
</organism>
<dbReference type="PANTHER" id="PTHR45856">
    <property type="entry name" value="ALPHA/BETA-HYDROLASES SUPERFAMILY PROTEIN"/>
    <property type="match status" value="1"/>
</dbReference>
<evidence type="ECO:0000313" key="3">
    <source>
        <dbReference type="EMBL" id="MCO6043065.1"/>
    </source>
</evidence>